<dbReference type="Gene3D" id="1.10.10.10">
    <property type="entry name" value="Winged helix-like DNA-binding domain superfamily/Winged helix DNA-binding domain"/>
    <property type="match status" value="1"/>
</dbReference>
<reference evidence="2 3" key="1">
    <citation type="submission" date="2019-07" db="EMBL/GenBank/DDBJ databases">
        <authorList>
            <person name="Kim J.K."/>
            <person name="Cheong H.-M."/>
            <person name="Choi Y."/>
            <person name="Hwang K.J."/>
            <person name="Lee S."/>
            <person name="Choi C."/>
        </authorList>
    </citation>
    <scope>NUCLEOTIDE SEQUENCE [LARGE SCALE GENOMIC DNA]</scope>
    <source>
        <strain evidence="2 3">KS 22</strain>
    </source>
</reference>
<dbReference type="SUPFAM" id="SSF88659">
    <property type="entry name" value="Sigma3 and sigma4 domains of RNA polymerase sigma factors"/>
    <property type="match status" value="1"/>
</dbReference>
<proteinExistence type="predicted"/>
<evidence type="ECO:0000313" key="3">
    <source>
        <dbReference type="Proteomes" id="UP000515679"/>
    </source>
</evidence>
<dbReference type="KEGG" id="cchl:FPL14_23065"/>
<gene>
    <name evidence="2" type="ORF">FPL14_23065</name>
</gene>
<name>A0A7G5C3E5_9BACL</name>
<dbReference type="InterPro" id="IPR053812">
    <property type="entry name" value="HTH_Sigma70_ECF-like"/>
</dbReference>
<dbReference type="RefSeq" id="WP_182299968.1">
    <property type="nucleotide sequence ID" value="NZ_CP041969.1"/>
</dbReference>
<evidence type="ECO:0000313" key="2">
    <source>
        <dbReference type="EMBL" id="QMV43729.1"/>
    </source>
</evidence>
<dbReference type="Proteomes" id="UP000515679">
    <property type="component" value="Chromosome"/>
</dbReference>
<dbReference type="AlphaFoldDB" id="A0A7G5C3E5"/>
<sequence length="210" mass="24219">MGALKIKVEIEKEIIEQLKGYKRLCGRIKVLERQPVGMGYEVNAFDEDKLQTLHARLKGLPSYMYLNKREQHLETIAHAYLEQYPVGTKSQLQEIKSQHGADADDRKDLKELARRIQKVRDARLGTLRGIDAIHEKEAQLRDLMDERDMISNTLEALGDVNNNYSRLLLHRYIEGKSVDEVASILGIVRKTFDRWRVKAIEEYAILAGMS</sequence>
<dbReference type="EMBL" id="CP041969">
    <property type="protein sequence ID" value="QMV43729.1"/>
    <property type="molecule type" value="Genomic_DNA"/>
</dbReference>
<organism evidence="2 3">
    <name type="scientific">Cohnella cholangitidis</name>
    <dbReference type="NCBI Taxonomy" id="2598458"/>
    <lineage>
        <taxon>Bacteria</taxon>
        <taxon>Bacillati</taxon>
        <taxon>Bacillota</taxon>
        <taxon>Bacilli</taxon>
        <taxon>Bacillales</taxon>
        <taxon>Paenibacillaceae</taxon>
        <taxon>Cohnella</taxon>
    </lineage>
</organism>
<accession>A0A7G5C3E5</accession>
<dbReference type="InterPro" id="IPR013324">
    <property type="entry name" value="RNA_pol_sigma_r3/r4-like"/>
</dbReference>
<evidence type="ECO:0000259" key="1">
    <source>
        <dbReference type="Pfam" id="PF07638"/>
    </source>
</evidence>
<protein>
    <submittedName>
        <fullName evidence="2">Sigma-70 family RNA polymerase sigma factor</fullName>
    </submittedName>
</protein>
<keyword evidence="3" id="KW-1185">Reference proteome</keyword>
<dbReference type="Pfam" id="PF07638">
    <property type="entry name" value="Sigma70_ECF"/>
    <property type="match status" value="1"/>
</dbReference>
<feature type="domain" description="RNA polymerase sigma-70 ECF-like HTH" evidence="1">
    <location>
        <begin position="67"/>
        <end position="194"/>
    </location>
</feature>
<dbReference type="InterPro" id="IPR036388">
    <property type="entry name" value="WH-like_DNA-bd_sf"/>
</dbReference>